<evidence type="ECO:0000256" key="7">
    <source>
        <dbReference type="ARBA" id="ARBA00023170"/>
    </source>
</evidence>
<dbReference type="InterPro" id="IPR017452">
    <property type="entry name" value="GPCR_Rhodpsn_7TM"/>
</dbReference>
<keyword evidence="7 9" id="KW-0675">Receptor</keyword>
<keyword evidence="5 9" id="KW-0297">G-protein coupled receptor</keyword>
<dbReference type="GO" id="GO:0004983">
    <property type="term" value="F:neuropeptide Y receptor activity"/>
    <property type="evidence" value="ECO:0007669"/>
    <property type="project" value="InterPro"/>
</dbReference>
<feature type="transmembrane region" description="Helical" evidence="11">
    <location>
        <begin position="376"/>
        <end position="395"/>
    </location>
</feature>
<feature type="transmembrane region" description="Helical" evidence="11">
    <location>
        <begin position="334"/>
        <end position="356"/>
    </location>
</feature>
<reference evidence="14" key="2">
    <citation type="submission" date="2020-10" db="UniProtKB">
        <authorList>
            <consortium name="WormBaseParasite"/>
        </authorList>
    </citation>
    <scope>IDENTIFICATION</scope>
</reference>
<feature type="transmembrane region" description="Helical" evidence="11">
    <location>
        <begin position="245"/>
        <end position="262"/>
    </location>
</feature>
<name>A0A7E4W6J7_PANRE</name>
<organism evidence="13 14">
    <name type="scientific">Panagrellus redivivus</name>
    <name type="common">Microworm</name>
    <dbReference type="NCBI Taxonomy" id="6233"/>
    <lineage>
        <taxon>Eukaryota</taxon>
        <taxon>Metazoa</taxon>
        <taxon>Ecdysozoa</taxon>
        <taxon>Nematoda</taxon>
        <taxon>Chromadorea</taxon>
        <taxon>Rhabditida</taxon>
        <taxon>Tylenchina</taxon>
        <taxon>Panagrolaimomorpha</taxon>
        <taxon>Panagrolaimoidea</taxon>
        <taxon>Panagrolaimidae</taxon>
        <taxon>Panagrellus</taxon>
    </lineage>
</organism>
<keyword evidence="13" id="KW-1185">Reference proteome</keyword>
<evidence type="ECO:0000256" key="1">
    <source>
        <dbReference type="ARBA" id="ARBA00004141"/>
    </source>
</evidence>
<evidence type="ECO:0000256" key="6">
    <source>
        <dbReference type="ARBA" id="ARBA00023136"/>
    </source>
</evidence>
<dbReference type="Gene3D" id="1.20.1070.10">
    <property type="entry name" value="Rhodopsin 7-helix transmembrane proteins"/>
    <property type="match status" value="1"/>
</dbReference>
<evidence type="ECO:0000259" key="12">
    <source>
        <dbReference type="PROSITE" id="PS50262"/>
    </source>
</evidence>
<feature type="domain" description="G-protein coupled receptors family 1 profile" evidence="12">
    <location>
        <begin position="63"/>
        <end position="392"/>
    </location>
</feature>
<evidence type="ECO:0000256" key="5">
    <source>
        <dbReference type="ARBA" id="ARBA00023040"/>
    </source>
</evidence>
<evidence type="ECO:0000256" key="11">
    <source>
        <dbReference type="SAM" id="Phobius"/>
    </source>
</evidence>
<feature type="transmembrane region" description="Helical" evidence="11">
    <location>
        <begin position="124"/>
        <end position="142"/>
    </location>
</feature>
<feature type="transmembrane region" description="Helical" evidence="11">
    <location>
        <begin position="48"/>
        <end position="72"/>
    </location>
</feature>
<dbReference type="PANTHER" id="PTHR24235:SF3">
    <property type="entry name" value="G-PROTEIN COUPLED RECEPTOR NPR-8-RELATED"/>
    <property type="match status" value="1"/>
</dbReference>
<keyword evidence="8 9" id="KW-0807">Transducer</keyword>
<keyword evidence="6 11" id="KW-0472">Membrane</keyword>
<accession>A0A7E4W6J7</accession>
<comment type="similarity">
    <text evidence="2 9">Belongs to the G-protein coupled receptor 1 family.</text>
</comment>
<dbReference type="Proteomes" id="UP000492821">
    <property type="component" value="Unassembled WGS sequence"/>
</dbReference>
<evidence type="ECO:0000313" key="13">
    <source>
        <dbReference type="Proteomes" id="UP000492821"/>
    </source>
</evidence>
<evidence type="ECO:0000313" key="14">
    <source>
        <dbReference type="WBParaSite" id="Pan_g7954.t1"/>
    </source>
</evidence>
<feature type="transmembrane region" description="Helical" evidence="11">
    <location>
        <begin position="84"/>
        <end position="104"/>
    </location>
</feature>
<proteinExistence type="inferred from homology"/>
<evidence type="ECO:0000256" key="3">
    <source>
        <dbReference type="ARBA" id="ARBA00022692"/>
    </source>
</evidence>
<dbReference type="GO" id="GO:0016020">
    <property type="term" value="C:membrane"/>
    <property type="evidence" value="ECO:0007669"/>
    <property type="project" value="UniProtKB-SubCell"/>
</dbReference>
<keyword evidence="3 9" id="KW-0812">Transmembrane</keyword>
<dbReference type="SUPFAM" id="SSF81321">
    <property type="entry name" value="Family A G protein-coupled receptor-like"/>
    <property type="match status" value="1"/>
</dbReference>
<evidence type="ECO:0000256" key="9">
    <source>
        <dbReference type="RuleBase" id="RU000688"/>
    </source>
</evidence>
<protein>
    <submittedName>
        <fullName evidence="14">G_PROTEIN_RECEP_F1_2 domain-containing protein</fullName>
    </submittedName>
</protein>
<dbReference type="Pfam" id="PF00001">
    <property type="entry name" value="7tm_1"/>
    <property type="match status" value="1"/>
</dbReference>
<evidence type="ECO:0000256" key="10">
    <source>
        <dbReference type="SAM" id="MobiDB-lite"/>
    </source>
</evidence>
<feature type="region of interest" description="Disordered" evidence="10">
    <location>
        <begin position="454"/>
        <end position="474"/>
    </location>
</feature>
<dbReference type="PANTHER" id="PTHR24235">
    <property type="entry name" value="NEUROPEPTIDE Y RECEPTOR"/>
    <property type="match status" value="1"/>
</dbReference>
<dbReference type="WBParaSite" id="Pan_g7954.t1">
    <property type="protein sequence ID" value="Pan_g7954.t1"/>
    <property type="gene ID" value="Pan_g7954"/>
</dbReference>
<dbReference type="AlphaFoldDB" id="A0A7E4W6J7"/>
<keyword evidence="4 11" id="KW-1133">Transmembrane helix</keyword>
<dbReference type="InterPro" id="IPR000611">
    <property type="entry name" value="NPY_rcpt"/>
</dbReference>
<dbReference type="PROSITE" id="PS50262">
    <property type="entry name" value="G_PROTEIN_RECEP_F1_2"/>
    <property type="match status" value="1"/>
</dbReference>
<evidence type="ECO:0000256" key="4">
    <source>
        <dbReference type="ARBA" id="ARBA00022989"/>
    </source>
</evidence>
<evidence type="ECO:0000256" key="2">
    <source>
        <dbReference type="ARBA" id="ARBA00010663"/>
    </source>
</evidence>
<evidence type="ECO:0000256" key="8">
    <source>
        <dbReference type="ARBA" id="ARBA00023224"/>
    </source>
</evidence>
<dbReference type="SMART" id="SM01381">
    <property type="entry name" value="7TM_GPCR_Srsx"/>
    <property type="match status" value="1"/>
</dbReference>
<sequence>MEIDEIDQNCPRGENATKDTPFNGTCLEDFFNNMNLQLRRFSEWESTLYTVIYIIVSLFALIGNGVVILAVIRKKEMRTNRNVLIVNLALSNLMLALTTIPFLWLPSMYFEFPYSNFFCKFANALPGSNIYCSTLTISVMAVDRYYSVKNMSLGTDRRQCLRAVIISVFIWVLSFLLSFPLLVYYQTSMLYVFKNVSVIYADSDEIEEKSYGWRQCHFGSLSAKTDESETEIVTIQRAMSTLQVLFLYVIPLVVLAIFNIKLTRFLKVNAKQVSRGRGTSTMGVRRGSLALTQNNACIMSEPTTADNSARLVVVQNSGASMAERASQRRRNRTTALLIAMALSYAVLWCPYTVITLLIDLEAINLHTQIIERVDQAFKLISILSICINPMLYGFLNTNFRHEFTDIFHTVTRCVPRSTKNSCASSNSYSIIRTASNKRCSQMLHRIRSLGHGESLQLEDKPRSHVTTETCTTTT</sequence>
<dbReference type="InterPro" id="IPR000276">
    <property type="entry name" value="GPCR_Rhodpsn"/>
</dbReference>
<dbReference type="PRINTS" id="PR00237">
    <property type="entry name" value="GPCRRHODOPSN"/>
</dbReference>
<dbReference type="PRINTS" id="PR01012">
    <property type="entry name" value="NRPEPTIDEYR"/>
</dbReference>
<reference evidence="13" key="1">
    <citation type="journal article" date="2013" name="Genetics">
        <title>The draft genome and transcriptome of Panagrellus redivivus are shaped by the harsh demands of a free-living lifestyle.</title>
        <authorList>
            <person name="Srinivasan J."/>
            <person name="Dillman A.R."/>
            <person name="Macchietto M.G."/>
            <person name="Heikkinen L."/>
            <person name="Lakso M."/>
            <person name="Fracchia K.M."/>
            <person name="Antoshechkin I."/>
            <person name="Mortazavi A."/>
            <person name="Wong G."/>
            <person name="Sternberg P.W."/>
        </authorList>
    </citation>
    <scope>NUCLEOTIDE SEQUENCE [LARGE SCALE GENOMIC DNA]</scope>
    <source>
        <strain evidence="13">MT8872</strain>
    </source>
</reference>
<comment type="subcellular location">
    <subcellularLocation>
        <location evidence="1">Membrane</location>
        <topology evidence="1">Multi-pass membrane protein</topology>
    </subcellularLocation>
</comment>
<feature type="transmembrane region" description="Helical" evidence="11">
    <location>
        <begin position="163"/>
        <end position="185"/>
    </location>
</feature>
<dbReference type="PROSITE" id="PS00237">
    <property type="entry name" value="G_PROTEIN_RECEP_F1_1"/>
    <property type="match status" value="1"/>
</dbReference>